<keyword evidence="3" id="KW-1185">Reference proteome</keyword>
<dbReference type="Proteomes" id="UP000299102">
    <property type="component" value="Unassembled WGS sequence"/>
</dbReference>
<feature type="region of interest" description="Disordered" evidence="1">
    <location>
        <begin position="54"/>
        <end position="108"/>
    </location>
</feature>
<feature type="compositionally biased region" description="Basic residues" evidence="1">
    <location>
        <begin position="59"/>
        <end position="78"/>
    </location>
</feature>
<reference evidence="2 3" key="1">
    <citation type="journal article" date="2019" name="Commun. Biol.">
        <title>The bagworm genome reveals a unique fibroin gene that provides high tensile strength.</title>
        <authorList>
            <person name="Kono N."/>
            <person name="Nakamura H."/>
            <person name="Ohtoshi R."/>
            <person name="Tomita M."/>
            <person name="Numata K."/>
            <person name="Arakawa K."/>
        </authorList>
    </citation>
    <scope>NUCLEOTIDE SEQUENCE [LARGE SCALE GENOMIC DNA]</scope>
</reference>
<protein>
    <submittedName>
        <fullName evidence="2">Uncharacterized protein</fullName>
    </submittedName>
</protein>
<sequence>MRCDAVCDKTLSSLFLAAGSARVVPANVFAKVSQRLTQANANINYQKFHLNRKNDAQTHKRRNRNINFSRRRKKRTLRRSVAPAPTAPAHGGRPWTSDLPESEMAQLP</sequence>
<name>A0A4C1YRI1_EUMVA</name>
<organism evidence="2 3">
    <name type="scientific">Eumeta variegata</name>
    <name type="common">Bagworm moth</name>
    <name type="synonym">Eumeta japonica</name>
    <dbReference type="NCBI Taxonomy" id="151549"/>
    <lineage>
        <taxon>Eukaryota</taxon>
        <taxon>Metazoa</taxon>
        <taxon>Ecdysozoa</taxon>
        <taxon>Arthropoda</taxon>
        <taxon>Hexapoda</taxon>
        <taxon>Insecta</taxon>
        <taxon>Pterygota</taxon>
        <taxon>Neoptera</taxon>
        <taxon>Endopterygota</taxon>
        <taxon>Lepidoptera</taxon>
        <taxon>Glossata</taxon>
        <taxon>Ditrysia</taxon>
        <taxon>Tineoidea</taxon>
        <taxon>Psychidae</taxon>
        <taxon>Oiketicinae</taxon>
        <taxon>Eumeta</taxon>
    </lineage>
</organism>
<evidence type="ECO:0000313" key="3">
    <source>
        <dbReference type="Proteomes" id="UP000299102"/>
    </source>
</evidence>
<dbReference type="EMBL" id="BGZK01001315">
    <property type="protein sequence ID" value="GBP77037.1"/>
    <property type="molecule type" value="Genomic_DNA"/>
</dbReference>
<dbReference type="AlphaFoldDB" id="A0A4C1YRI1"/>
<proteinExistence type="predicted"/>
<accession>A0A4C1YRI1</accession>
<comment type="caution">
    <text evidence="2">The sequence shown here is derived from an EMBL/GenBank/DDBJ whole genome shotgun (WGS) entry which is preliminary data.</text>
</comment>
<gene>
    <name evidence="2" type="ORF">EVAR_53682_1</name>
</gene>
<evidence type="ECO:0000313" key="2">
    <source>
        <dbReference type="EMBL" id="GBP77037.1"/>
    </source>
</evidence>
<evidence type="ECO:0000256" key="1">
    <source>
        <dbReference type="SAM" id="MobiDB-lite"/>
    </source>
</evidence>